<feature type="signal peptide" evidence="1">
    <location>
        <begin position="1"/>
        <end position="21"/>
    </location>
</feature>
<organism evidence="2">
    <name type="scientific">Pectinophora gossypiella</name>
    <name type="common">Cotton pink bollworm</name>
    <name type="synonym">Depressaria gossypiella</name>
    <dbReference type="NCBI Taxonomy" id="13191"/>
    <lineage>
        <taxon>Eukaryota</taxon>
        <taxon>Metazoa</taxon>
        <taxon>Ecdysozoa</taxon>
        <taxon>Arthropoda</taxon>
        <taxon>Hexapoda</taxon>
        <taxon>Insecta</taxon>
        <taxon>Pterygota</taxon>
        <taxon>Neoptera</taxon>
        <taxon>Endopterygota</taxon>
        <taxon>Lepidoptera</taxon>
        <taxon>Glossata</taxon>
        <taxon>Ditrysia</taxon>
        <taxon>Gelechioidea</taxon>
        <taxon>Gelechiidae</taxon>
        <taxon>Apatetrinae</taxon>
        <taxon>Pectinophora</taxon>
    </lineage>
</organism>
<dbReference type="OrthoDB" id="7464898at2759"/>
<accession>A0A1E1W5Y5</accession>
<gene>
    <name evidence="2" type="ORF">g.6964</name>
</gene>
<sequence length="109" mass="11857">MMSSSVPILLLTLSSALSTLSAPYDGYTQVVVPQKRAALMLDRLLMALQKALHEDGERPERDGPRAAPLRIAGLDDVGNDMIAPKRRGQGVGRADGRVLRCYFNAITCF</sequence>
<proteinExistence type="predicted"/>
<dbReference type="AlphaFoldDB" id="A0A1E1W5Y5"/>
<evidence type="ECO:0008006" key="3">
    <source>
        <dbReference type="Google" id="ProtNLM"/>
    </source>
</evidence>
<evidence type="ECO:0000256" key="1">
    <source>
        <dbReference type="SAM" id="SignalP"/>
    </source>
</evidence>
<keyword evidence="1" id="KW-0732">Signal</keyword>
<dbReference type="EMBL" id="GDQN01008668">
    <property type="protein sequence ID" value="JAT82386.1"/>
    <property type="molecule type" value="Transcribed_RNA"/>
</dbReference>
<protein>
    <recommendedName>
        <fullName evidence="3">Allatostatin CC</fullName>
    </recommendedName>
</protein>
<feature type="chain" id="PRO_5009115163" description="Allatostatin CC" evidence="1">
    <location>
        <begin position="22"/>
        <end position="109"/>
    </location>
</feature>
<evidence type="ECO:0000313" key="2">
    <source>
        <dbReference type="EMBL" id="JAT82386.1"/>
    </source>
</evidence>
<reference evidence="2" key="1">
    <citation type="submission" date="2015-09" db="EMBL/GenBank/DDBJ databases">
        <title>De novo assembly of Pectinophora gossypiella (Pink Bollworm) gut transcriptome.</title>
        <authorList>
            <person name="Tassone E.E."/>
        </authorList>
    </citation>
    <scope>NUCLEOTIDE SEQUENCE</scope>
</reference>
<name>A0A1E1W5Y5_PECGO</name>